<accession>A0AA37NJW2</accession>
<name>A0AA37NJW2_9BACT</name>
<organism evidence="1 2">
    <name type="scientific">Parabacteroides merdae</name>
    <dbReference type="NCBI Taxonomy" id="46503"/>
    <lineage>
        <taxon>Bacteria</taxon>
        <taxon>Pseudomonadati</taxon>
        <taxon>Bacteroidota</taxon>
        <taxon>Bacteroidia</taxon>
        <taxon>Bacteroidales</taxon>
        <taxon>Tannerellaceae</taxon>
        <taxon>Parabacteroides</taxon>
    </lineage>
</organism>
<reference evidence="1" key="1">
    <citation type="submission" date="2022-01" db="EMBL/GenBank/DDBJ databases">
        <title>Novel bile acid biosynthetic pathways are enriched in the microbiome of centenarians.</title>
        <authorList>
            <person name="Sato Y."/>
            <person name="Atarashi K."/>
            <person name="Plichta R.D."/>
            <person name="Arai Y."/>
            <person name="Sasajima S."/>
            <person name="Kearney M.S."/>
            <person name="Suda W."/>
            <person name="Takeshita K."/>
            <person name="Sasaki T."/>
            <person name="Okamoto S."/>
            <person name="Skelly N.A."/>
            <person name="Okamura Y."/>
            <person name="Vlamakis H."/>
            <person name="Li Y."/>
            <person name="Tanoue T."/>
            <person name="Takei H."/>
            <person name="Nittono H."/>
            <person name="Narushima S."/>
            <person name="Irie J."/>
            <person name="Itoh H."/>
            <person name="Moriya K."/>
            <person name="Sugiura Y."/>
            <person name="Suematsu M."/>
            <person name="Moritoki N."/>
            <person name="Shibata S."/>
            <person name="Littman R.D."/>
            <person name="Fischbach A.M."/>
            <person name="Uwamino Y."/>
            <person name="Inoue T."/>
            <person name="Honda A."/>
            <person name="Hattori M."/>
            <person name="Murai T."/>
            <person name="Xavier J.R."/>
            <person name="Hirose N."/>
            <person name="Honda K."/>
        </authorList>
    </citation>
    <scope>NUCLEOTIDE SEQUENCE</scope>
    <source>
        <strain evidence="1">CE91-St3</strain>
    </source>
</reference>
<proteinExistence type="predicted"/>
<evidence type="ECO:0000313" key="1">
    <source>
        <dbReference type="EMBL" id="GKH73493.1"/>
    </source>
</evidence>
<sequence>MKQEMILTTEKQVFVTDPDESDKNIENLVTEFNTNLYRIKIDRTLKPPYYELFHEWKEGRRVLHNRLFASGKLEKVVDFINLNIQ</sequence>
<comment type="caution">
    <text evidence="1">The sequence shown here is derived from an EMBL/GenBank/DDBJ whole genome shotgun (WGS) entry which is preliminary data.</text>
</comment>
<evidence type="ECO:0000313" key="2">
    <source>
        <dbReference type="Proteomes" id="UP001055114"/>
    </source>
</evidence>
<dbReference type="AlphaFoldDB" id="A0AA37NJW2"/>
<dbReference type="Proteomes" id="UP001055114">
    <property type="component" value="Unassembled WGS sequence"/>
</dbReference>
<protein>
    <submittedName>
        <fullName evidence="1">Uncharacterized protein</fullName>
    </submittedName>
</protein>
<gene>
    <name evidence="1" type="ORF">CE91St3_33560</name>
</gene>
<dbReference type="EMBL" id="BQNZ01000003">
    <property type="protein sequence ID" value="GKH73493.1"/>
    <property type="molecule type" value="Genomic_DNA"/>
</dbReference>